<dbReference type="PANTHER" id="PTHR30008:SF0">
    <property type="entry name" value="EXODEOXYRIBONUCLEASE 7 LARGE SUBUNIT"/>
    <property type="match status" value="1"/>
</dbReference>
<dbReference type="Pfam" id="PF02601">
    <property type="entry name" value="Exonuc_VII_L"/>
    <property type="match status" value="1"/>
</dbReference>
<dbReference type="InterPro" id="IPR003753">
    <property type="entry name" value="Exonuc_VII_L"/>
</dbReference>
<dbReference type="GO" id="GO:0003676">
    <property type="term" value="F:nucleic acid binding"/>
    <property type="evidence" value="ECO:0007669"/>
    <property type="project" value="InterPro"/>
</dbReference>
<dbReference type="EMBL" id="PVNL01000106">
    <property type="protein sequence ID" value="PRQ03896.1"/>
    <property type="molecule type" value="Genomic_DNA"/>
</dbReference>
<reference evidence="10 11" key="1">
    <citation type="submission" date="2018-03" db="EMBL/GenBank/DDBJ databases">
        <title>Draft Genome Sequences of the Obligatory Marine Myxobacteria Enhygromyxa salina SWB007.</title>
        <authorList>
            <person name="Poehlein A."/>
            <person name="Moghaddam J.A."/>
            <person name="Harms H."/>
            <person name="Alanjari M."/>
            <person name="Koenig G.M."/>
            <person name="Daniel R."/>
            <person name="Schaeberle T.F."/>
        </authorList>
    </citation>
    <scope>NUCLEOTIDE SEQUENCE [LARGE SCALE GENOMIC DNA]</scope>
    <source>
        <strain evidence="10 11">SWB007</strain>
    </source>
</reference>
<dbReference type="InterPro" id="IPR025824">
    <property type="entry name" value="OB-fold_nuc-bd_dom"/>
</dbReference>
<evidence type="ECO:0000256" key="6">
    <source>
        <dbReference type="RuleBase" id="RU004355"/>
    </source>
</evidence>
<organism evidence="10 11">
    <name type="scientific">Enhygromyxa salina</name>
    <dbReference type="NCBI Taxonomy" id="215803"/>
    <lineage>
        <taxon>Bacteria</taxon>
        <taxon>Pseudomonadati</taxon>
        <taxon>Myxococcota</taxon>
        <taxon>Polyangia</taxon>
        <taxon>Nannocystales</taxon>
        <taxon>Nannocystaceae</taxon>
        <taxon>Enhygromyxa</taxon>
    </lineage>
</organism>
<accession>A0A2S9YFW5</accession>
<keyword evidence="1 5" id="KW-0963">Cytoplasm</keyword>
<dbReference type="RefSeq" id="WP_146158143.1">
    <property type="nucleotide sequence ID" value="NZ_PVNL01000106.1"/>
</dbReference>
<feature type="domain" description="OB-fold nucleic acid binding" evidence="9">
    <location>
        <begin position="39"/>
        <end position="130"/>
    </location>
</feature>
<dbReference type="GO" id="GO:0005737">
    <property type="term" value="C:cytoplasm"/>
    <property type="evidence" value="ECO:0007669"/>
    <property type="project" value="UniProtKB-SubCell"/>
</dbReference>
<dbReference type="GO" id="GO:0009318">
    <property type="term" value="C:exodeoxyribonuclease VII complex"/>
    <property type="evidence" value="ECO:0007669"/>
    <property type="project" value="UniProtKB-UniRule"/>
</dbReference>
<evidence type="ECO:0000256" key="3">
    <source>
        <dbReference type="ARBA" id="ARBA00022801"/>
    </source>
</evidence>
<keyword evidence="2 5" id="KW-0540">Nuclease</keyword>
<dbReference type="GO" id="GO:0006308">
    <property type="term" value="P:DNA catabolic process"/>
    <property type="evidence" value="ECO:0007669"/>
    <property type="project" value="UniProtKB-UniRule"/>
</dbReference>
<proteinExistence type="inferred from homology"/>
<keyword evidence="4 5" id="KW-0269">Exonuclease</keyword>
<dbReference type="AlphaFoldDB" id="A0A2S9YFW5"/>
<protein>
    <recommendedName>
        <fullName evidence="5">Exodeoxyribonuclease 7 large subunit</fullName>
        <ecNumber evidence="5">3.1.11.6</ecNumber>
    </recommendedName>
    <alternativeName>
        <fullName evidence="5">Exodeoxyribonuclease VII large subunit</fullName>
        <shortName evidence="5">Exonuclease VII large subunit</shortName>
    </alternativeName>
</protein>
<comment type="caution">
    <text evidence="10">The sequence shown here is derived from an EMBL/GenBank/DDBJ whole genome shotgun (WGS) entry which is preliminary data.</text>
</comment>
<dbReference type="CDD" id="cd04489">
    <property type="entry name" value="ExoVII_LU_OBF"/>
    <property type="match status" value="1"/>
</dbReference>
<evidence type="ECO:0000313" key="11">
    <source>
        <dbReference type="Proteomes" id="UP000238823"/>
    </source>
</evidence>
<dbReference type="Proteomes" id="UP000238823">
    <property type="component" value="Unassembled WGS sequence"/>
</dbReference>
<evidence type="ECO:0000259" key="9">
    <source>
        <dbReference type="Pfam" id="PF13742"/>
    </source>
</evidence>
<name>A0A2S9YFW5_9BACT</name>
<evidence type="ECO:0000256" key="1">
    <source>
        <dbReference type="ARBA" id="ARBA00022490"/>
    </source>
</evidence>
<dbReference type="EC" id="3.1.11.6" evidence="5"/>
<feature type="domain" description="Exonuclease VII large subunit C-terminal" evidence="8">
    <location>
        <begin position="155"/>
        <end position="467"/>
    </location>
</feature>
<comment type="similarity">
    <text evidence="5 6">Belongs to the XseA family.</text>
</comment>
<dbReference type="InterPro" id="IPR020579">
    <property type="entry name" value="Exonuc_VII_lsu_C"/>
</dbReference>
<dbReference type="PANTHER" id="PTHR30008">
    <property type="entry name" value="EXODEOXYRIBONUCLEASE 7 LARGE SUBUNIT"/>
    <property type="match status" value="1"/>
</dbReference>
<comment type="subcellular location">
    <subcellularLocation>
        <location evidence="5 6">Cytoplasm</location>
    </subcellularLocation>
</comment>
<dbReference type="NCBIfam" id="TIGR00237">
    <property type="entry name" value="xseA"/>
    <property type="match status" value="1"/>
</dbReference>
<evidence type="ECO:0000256" key="2">
    <source>
        <dbReference type="ARBA" id="ARBA00022722"/>
    </source>
</evidence>
<dbReference type="OrthoDB" id="9802795at2"/>
<comment type="function">
    <text evidence="5">Bidirectionally degrades single-stranded DNA into large acid-insoluble oligonucleotides, which are then degraded further into small acid-soluble oligonucleotides.</text>
</comment>
<comment type="catalytic activity">
    <reaction evidence="5 6">
        <text>Exonucleolytic cleavage in either 5'- to 3'- or 3'- to 5'-direction to yield nucleoside 5'-phosphates.</text>
        <dbReference type="EC" id="3.1.11.6"/>
    </reaction>
</comment>
<evidence type="ECO:0000313" key="10">
    <source>
        <dbReference type="EMBL" id="PRQ03896.1"/>
    </source>
</evidence>
<sequence>MAQRGIPFGKRPPGGHGDPPGPPGPPGRGRQAPQRPRVFSVREAVELANQVIERGVSAIWVEGEVSNLVVARSGHVYFTLKDGAAALPLAMWATSVRRLRFRIDEGQRLRVFGRMGIYAAQGRFQFYAERAEPAGLGEMTLALEQLKQKLAAEGLFASERKRPLPAWPRVVGVVTSPTGAAVHDIIKVIRRRMPTPVLLSPAKVQGPEAPHELTVALRRLQRAPGVDVIIIGRGGGSLEDLWAFNHEGLTRAIAMCPIPIVSAVGHEVDVTLCDLVADRRAATPSQAGELVVPDRAALLERFADRERRLLRNLERRTLDLGARLHGMSSRLERWGQSWVRRERQQLGGAQRRLTVSMRGSVGASRRRHRELAERLRAVHPRVRIAAERKRLHELERRLMRAGKGLTAGLRPRLARAAGKLDALSPLAVLGRGYALARDSSGALIRDASQVDLGDSLRLQLQRGELDVTVTGIEDPA</sequence>
<comment type="subunit">
    <text evidence="5">Heterooligomer composed of large and small subunits.</text>
</comment>
<evidence type="ECO:0000256" key="7">
    <source>
        <dbReference type="SAM" id="MobiDB-lite"/>
    </source>
</evidence>
<gene>
    <name evidence="5 10" type="primary">xseA</name>
    <name evidence="10" type="ORF">ENSA7_51870</name>
</gene>
<keyword evidence="3 5" id="KW-0378">Hydrolase</keyword>
<dbReference type="GO" id="GO:0008855">
    <property type="term" value="F:exodeoxyribonuclease VII activity"/>
    <property type="evidence" value="ECO:0007669"/>
    <property type="project" value="UniProtKB-UniRule"/>
</dbReference>
<dbReference type="Pfam" id="PF13742">
    <property type="entry name" value="tRNA_anti_2"/>
    <property type="match status" value="1"/>
</dbReference>
<feature type="region of interest" description="Disordered" evidence="7">
    <location>
        <begin position="1"/>
        <end position="35"/>
    </location>
</feature>
<evidence type="ECO:0000256" key="5">
    <source>
        <dbReference type="HAMAP-Rule" id="MF_00378"/>
    </source>
</evidence>
<evidence type="ECO:0000259" key="8">
    <source>
        <dbReference type="Pfam" id="PF02601"/>
    </source>
</evidence>
<evidence type="ECO:0000256" key="4">
    <source>
        <dbReference type="ARBA" id="ARBA00022839"/>
    </source>
</evidence>
<dbReference type="HAMAP" id="MF_00378">
    <property type="entry name" value="Exonuc_7_L"/>
    <property type="match status" value="1"/>
</dbReference>